<accession>A0A4C1X426</accession>
<name>A0A4C1X426_EUMVA</name>
<keyword evidence="2" id="KW-1185">Reference proteome</keyword>
<comment type="caution">
    <text evidence="1">The sequence shown here is derived from an EMBL/GenBank/DDBJ whole genome shotgun (WGS) entry which is preliminary data.</text>
</comment>
<reference evidence="1 2" key="1">
    <citation type="journal article" date="2019" name="Commun. Biol.">
        <title>The bagworm genome reveals a unique fibroin gene that provides high tensile strength.</title>
        <authorList>
            <person name="Kono N."/>
            <person name="Nakamura H."/>
            <person name="Ohtoshi R."/>
            <person name="Tomita M."/>
            <person name="Numata K."/>
            <person name="Arakawa K."/>
        </authorList>
    </citation>
    <scope>NUCLEOTIDE SEQUENCE [LARGE SCALE GENOMIC DNA]</scope>
</reference>
<proteinExistence type="predicted"/>
<evidence type="ECO:0000313" key="1">
    <source>
        <dbReference type="EMBL" id="GBP57880.1"/>
    </source>
</evidence>
<dbReference type="AlphaFoldDB" id="A0A4C1X426"/>
<gene>
    <name evidence="1" type="ORF">EVAR_37433_1</name>
</gene>
<protein>
    <submittedName>
        <fullName evidence="1">Uncharacterized protein</fullName>
    </submittedName>
</protein>
<evidence type="ECO:0000313" key="2">
    <source>
        <dbReference type="Proteomes" id="UP000299102"/>
    </source>
</evidence>
<sequence length="76" mass="8821">MYRFGRAGRAGGMCVTTPKYYSCYTSIIRCVGVGRSRPDPELAECRLRLPFALNRVFGYQLFVRRPTAEPRRPRYL</sequence>
<dbReference type="EMBL" id="BGZK01000722">
    <property type="protein sequence ID" value="GBP57880.1"/>
    <property type="molecule type" value="Genomic_DNA"/>
</dbReference>
<dbReference type="Proteomes" id="UP000299102">
    <property type="component" value="Unassembled WGS sequence"/>
</dbReference>
<organism evidence="1 2">
    <name type="scientific">Eumeta variegata</name>
    <name type="common">Bagworm moth</name>
    <name type="synonym">Eumeta japonica</name>
    <dbReference type="NCBI Taxonomy" id="151549"/>
    <lineage>
        <taxon>Eukaryota</taxon>
        <taxon>Metazoa</taxon>
        <taxon>Ecdysozoa</taxon>
        <taxon>Arthropoda</taxon>
        <taxon>Hexapoda</taxon>
        <taxon>Insecta</taxon>
        <taxon>Pterygota</taxon>
        <taxon>Neoptera</taxon>
        <taxon>Endopterygota</taxon>
        <taxon>Lepidoptera</taxon>
        <taxon>Glossata</taxon>
        <taxon>Ditrysia</taxon>
        <taxon>Tineoidea</taxon>
        <taxon>Psychidae</taxon>
        <taxon>Oiketicinae</taxon>
        <taxon>Eumeta</taxon>
    </lineage>
</organism>